<dbReference type="Gene3D" id="1.10.8.350">
    <property type="entry name" value="Bacterial muramidase"/>
    <property type="match status" value="1"/>
</dbReference>
<dbReference type="Pfam" id="PF13406">
    <property type="entry name" value="SLT_2"/>
    <property type="match status" value="1"/>
</dbReference>
<dbReference type="RefSeq" id="WP_108673733.1">
    <property type="nucleotide sequence ID" value="NZ_CP025628.1"/>
</dbReference>
<evidence type="ECO:0000313" key="4">
    <source>
        <dbReference type="Proteomes" id="UP000266796"/>
    </source>
</evidence>
<dbReference type="PANTHER" id="PTHR30163">
    <property type="entry name" value="MEMBRANE-BOUND LYTIC MUREIN TRANSGLYCOSYLASE B"/>
    <property type="match status" value="1"/>
</dbReference>
<protein>
    <submittedName>
        <fullName evidence="3">Membrane-bound lytic murein transglycosylase B</fullName>
        <ecNumber evidence="3">4.2.2.-</ecNumber>
    </submittedName>
</protein>
<keyword evidence="3" id="KW-0456">Lyase</keyword>
<dbReference type="PANTHER" id="PTHR30163:SF8">
    <property type="entry name" value="LYTIC MUREIN TRANSGLYCOSYLASE"/>
    <property type="match status" value="1"/>
</dbReference>
<organism evidence="3 4">
    <name type="scientific">Candidatus Kinetoplastidibacterium kentomonadis</name>
    <dbReference type="NCBI Taxonomy" id="1576550"/>
    <lineage>
        <taxon>Bacteria</taxon>
        <taxon>Pseudomonadati</taxon>
        <taxon>Pseudomonadota</taxon>
        <taxon>Betaproteobacteria</taxon>
        <taxon>Candidatus Kinetoplastidibacterium</taxon>
    </lineage>
</organism>
<dbReference type="InterPro" id="IPR031304">
    <property type="entry name" value="SLT_2"/>
</dbReference>
<dbReference type="SUPFAM" id="SSF53955">
    <property type="entry name" value="Lysozyme-like"/>
    <property type="match status" value="1"/>
</dbReference>
<evidence type="ECO:0000256" key="1">
    <source>
        <dbReference type="SAM" id="Phobius"/>
    </source>
</evidence>
<dbReference type="AlphaFoldDB" id="A0A3S7J9G1"/>
<dbReference type="KEGG" id="kso:CKSOR_00186"/>
<accession>A0A3S7J9G1</accession>
<dbReference type="EMBL" id="CP025628">
    <property type="protein sequence ID" value="AWD32313.1"/>
    <property type="molecule type" value="Genomic_DNA"/>
</dbReference>
<dbReference type="InterPro" id="IPR043426">
    <property type="entry name" value="MltB-like"/>
</dbReference>
<keyword evidence="1" id="KW-1133">Transmembrane helix</keyword>
<feature type="transmembrane region" description="Helical" evidence="1">
    <location>
        <begin position="12"/>
        <end position="30"/>
    </location>
</feature>
<dbReference type="InterPro" id="IPR023346">
    <property type="entry name" value="Lysozyme-like_dom_sf"/>
</dbReference>
<dbReference type="Gene3D" id="1.10.530.10">
    <property type="match status" value="1"/>
</dbReference>
<dbReference type="GO" id="GO:0009253">
    <property type="term" value="P:peptidoglycan catabolic process"/>
    <property type="evidence" value="ECO:0007669"/>
    <property type="project" value="TreeGrafter"/>
</dbReference>
<keyword evidence="1" id="KW-0472">Membrane</keyword>
<keyword evidence="1" id="KW-0812">Transmembrane</keyword>
<dbReference type="OrthoDB" id="9772911at2"/>
<dbReference type="Proteomes" id="UP000266796">
    <property type="component" value="Chromosome"/>
</dbReference>
<sequence>MNFFDKFNLNRIYIFLFIGIYFVLISNDVYSNNILDKNIIINNFLLELRKDSEKNGISVDDFDKFTSKVDFVEITINASKDQFKKQDNFKDYILRMINTNRIANGYKILTKYNNDIRNICNTYHVDPEILIAIFGIETNYGTILGNTNILNAWFTRAYYENNPLWKKNFYASIKILRDGIVKPDEFLGSWGGAFGMTQFIPTSFYELSVDWDNDGIADLYNSIQDSLASTANHLYKRNIKWIKNQPPVIEIRLPKNFLDNLKICKDDFHISENKYTLEKWSKIGATSIKGESLYKLYNSYMNEEAFLLLPSGINGPQFLALSNYQALLKYNNSHKYALVVSILNNIFKGENILQSNWFKLYNN</sequence>
<proteinExistence type="predicted"/>
<keyword evidence="4" id="KW-1185">Reference proteome</keyword>
<evidence type="ECO:0000313" key="3">
    <source>
        <dbReference type="EMBL" id="AWD32313.1"/>
    </source>
</evidence>
<feature type="domain" description="Transglycosylase SLT" evidence="2">
    <location>
        <begin position="44"/>
        <end position="343"/>
    </location>
</feature>
<gene>
    <name evidence="3" type="primary">mltB</name>
    <name evidence="3" type="ORF">CKSOR_00186</name>
</gene>
<name>A0A3S7J9G1_9PROT</name>
<dbReference type="EC" id="4.2.2.-" evidence="3"/>
<evidence type="ECO:0000259" key="2">
    <source>
        <dbReference type="Pfam" id="PF13406"/>
    </source>
</evidence>
<reference evidence="3 4" key="1">
    <citation type="journal article" date="2018" name="Parasitology">
        <title>The reduced genome of Candidatus Kinetoplastibacterium sorsogonicusi, the endosymbiont of Kentomonas sorsogonicus (Trypanosomatidae): loss of the haem-synthesis pathway.</title>
        <authorList>
            <person name="Silva F.M."/>
            <person name="Kostygov A.Y."/>
            <person name="Spodareva V.V."/>
            <person name="Butenko A."/>
            <person name="Tossou R."/>
            <person name="Lukes J."/>
            <person name="Yurchenko V."/>
            <person name="Alves J.M.P."/>
        </authorList>
    </citation>
    <scope>NUCLEOTIDE SEQUENCE [LARGE SCALE GENOMIC DNA]</scope>
    <source>
        <strain evidence="3 4">MF-08</strain>
    </source>
</reference>
<dbReference type="GO" id="GO:0008933">
    <property type="term" value="F:peptidoglycan lytic transglycosylase activity"/>
    <property type="evidence" value="ECO:0007669"/>
    <property type="project" value="TreeGrafter"/>
</dbReference>